<dbReference type="EMBL" id="FZNO01000019">
    <property type="protein sequence ID" value="SNR69609.1"/>
    <property type="molecule type" value="Genomic_DNA"/>
</dbReference>
<dbReference type="Pfam" id="PF11181">
    <property type="entry name" value="YflT"/>
    <property type="match status" value="1"/>
</dbReference>
<sequence>MMNIQNSQDIRTSSADRLVTLARFDSYAGAQRLVDQLSDAKFPVERTRIVGNGIRSVETVTGRLTKGRAALYGAGTGAWFGLFIALLFAIFTLGPVWWGVLITTVLLGAVFGAFAGFVGHWVTGGRRDFSSISSLEAAEYEVQVDAGLHEEALRAAAQSAR</sequence>
<keyword evidence="1" id="KW-1133">Transmembrane helix</keyword>
<dbReference type="OrthoDB" id="3381462at2"/>
<feature type="domain" description="General stress protein 17M-like" evidence="2">
    <location>
        <begin position="21"/>
        <end position="95"/>
    </location>
</feature>
<keyword evidence="1" id="KW-0472">Membrane</keyword>
<evidence type="ECO:0000259" key="2">
    <source>
        <dbReference type="Pfam" id="PF11181"/>
    </source>
</evidence>
<evidence type="ECO:0000256" key="1">
    <source>
        <dbReference type="SAM" id="Phobius"/>
    </source>
</evidence>
<dbReference type="InterPro" id="IPR025889">
    <property type="entry name" value="GSP17M-like_dom"/>
</dbReference>
<dbReference type="RefSeq" id="WP_089337692.1">
    <property type="nucleotide sequence ID" value="NZ_FZNO01000019.1"/>
</dbReference>
<organism evidence="3 4">
    <name type="scientific">Blastococcus mobilis</name>
    <dbReference type="NCBI Taxonomy" id="1938746"/>
    <lineage>
        <taxon>Bacteria</taxon>
        <taxon>Bacillati</taxon>
        <taxon>Actinomycetota</taxon>
        <taxon>Actinomycetes</taxon>
        <taxon>Geodermatophilales</taxon>
        <taxon>Geodermatophilaceae</taxon>
        <taxon>Blastococcus</taxon>
    </lineage>
</organism>
<accession>A0A238YGV6</accession>
<feature type="transmembrane region" description="Helical" evidence="1">
    <location>
        <begin position="97"/>
        <end position="122"/>
    </location>
</feature>
<reference evidence="3 4" key="1">
    <citation type="submission" date="2017-06" db="EMBL/GenBank/DDBJ databases">
        <authorList>
            <person name="Kim H.J."/>
            <person name="Triplett B.A."/>
        </authorList>
    </citation>
    <scope>NUCLEOTIDE SEQUENCE [LARGE SCALE GENOMIC DNA]</scope>
    <source>
        <strain evidence="3 4">DSM 44272</strain>
    </source>
</reference>
<keyword evidence="4" id="KW-1185">Reference proteome</keyword>
<evidence type="ECO:0000313" key="3">
    <source>
        <dbReference type="EMBL" id="SNR69609.1"/>
    </source>
</evidence>
<evidence type="ECO:0000313" key="4">
    <source>
        <dbReference type="Proteomes" id="UP000198403"/>
    </source>
</evidence>
<dbReference type="AlphaFoldDB" id="A0A238YGV6"/>
<protein>
    <recommendedName>
        <fullName evidence="2">General stress protein 17M-like domain-containing protein</fullName>
    </recommendedName>
</protein>
<feature type="transmembrane region" description="Helical" evidence="1">
    <location>
        <begin position="69"/>
        <end position="91"/>
    </location>
</feature>
<proteinExistence type="predicted"/>
<dbReference type="Proteomes" id="UP000198403">
    <property type="component" value="Unassembled WGS sequence"/>
</dbReference>
<gene>
    <name evidence="3" type="ORF">SAMN06272737_11991</name>
</gene>
<keyword evidence="1" id="KW-0812">Transmembrane</keyword>
<name>A0A238YGV6_9ACTN</name>